<dbReference type="Proteomes" id="UP000053095">
    <property type="component" value="Unassembled WGS sequence"/>
</dbReference>
<proteinExistence type="predicted"/>
<accession>A0A6V8HGF8</accession>
<dbReference type="PANTHER" id="PTHR42085:SF2">
    <property type="entry name" value="F-BOX DOMAIN-CONTAINING PROTEIN"/>
    <property type="match status" value="1"/>
</dbReference>
<sequence length="406" mass="46391">MSSQMKKPFRLLDLPAEIRDQIYHEILCTWPAYKSTWDEAKQQAVVPTEVAVMHRKIETAILRTNKQVYQEAKTVLLRGNQFIRVSIKGFRPLQFLFIPSQVPVVTINQDVITKYKGFVMTHSIDITDDPAPLKGQFEVMILRRDLDRFAAALSKADISSPNFTATSKHTVTLHNPFVGTLTPKFLDSKNQERLFASYRKHLHSFKNFKIDGKVKAEIANAVSTEIRQERIPDPQELVEDIKRQKDLGNKHYLEGDTVKCSDDWCGALIQLHRLAKSHVWSRVKAAGGKPFTDKVTELFFQLNINRMQGTIKVMQQSAPQERAQYADDVYEAGQSASMASQVLGTDWKPSLEQRAKLTYRLAMTHRLADDDKRVAQQMINLAAGACPEDPAIQREREAIRRWASER</sequence>
<protein>
    <submittedName>
        <fullName evidence="1">Uncharacterized protein</fullName>
    </submittedName>
</protein>
<evidence type="ECO:0000313" key="1">
    <source>
        <dbReference type="EMBL" id="GAM40956.1"/>
    </source>
</evidence>
<dbReference type="AlphaFoldDB" id="A0A6V8HGF8"/>
<reference evidence="2" key="1">
    <citation type="journal article" date="2015" name="Genome Announc.">
        <title>Draft genome sequence of Talaromyces cellulolyticus strain Y-94, a source of lignocellulosic biomass-degrading enzymes.</title>
        <authorList>
            <person name="Fujii T."/>
            <person name="Koike H."/>
            <person name="Sawayama S."/>
            <person name="Yano S."/>
            <person name="Inoue H."/>
        </authorList>
    </citation>
    <scope>NUCLEOTIDE SEQUENCE [LARGE SCALE GENOMIC DNA]</scope>
    <source>
        <strain evidence="2">Y-94</strain>
    </source>
</reference>
<dbReference type="PANTHER" id="PTHR42085">
    <property type="entry name" value="F-BOX DOMAIN-CONTAINING PROTEIN"/>
    <property type="match status" value="1"/>
</dbReference>
<dbReference type="InterPro" id="IPR038883">
    <property type="entry name" value="AN11006-like"/>
</dbReference>
<organism evidence="1 2">
    <name type="scientific">Talaromyces pinophilus</name>
    <name type="common">Penicillium pinophilum</name>
    <dbReference type="NCBI Taxonomy" id="128442"/>
    <lineage>
        <taxon>Eukaryota</taxon>
        <taxon>Fungi</taxon>
        <taxon>Dikarya</taxon>
        <taxon>Ascomycota</taxon>
        <taxon>Pezizomycotina</taxon>
        <taxon>Eurotiomycetes</taxon>
        <taxon>Eurotiomycetidae</taxon>
        <taxon>Eurotiales</taxon>
        <taxon>Trichocomaceae</taxon>
        <taxon>Talaromyces</taxon>
        <taxon>Talaromyces sect. Talaromyces</taxon>
    </lineage>
</organism>
<dbReference type="EMBL" id="DF933837">
    <property type="protein sequence ID" value="GAM40956.1"/>
    <property type="molecule type" value="Genomic_DNA"/>
</dbReference>
<keyword evidence="2" id="KW-1185">Reference proteome</keyword>
<name>A0A6V8HGF8_TALPI</name>
<gene>
    <name evidence="1" type="ORF">TCE0_041f13704</name>
</gene>
<comment type="caution">
    <text evidence="1">The sequence shown here is derived from an EMBL/GenBank/DDBJ whole genome shotgun (WGS) entry which is preliminary data.</text>
</comment>
<evidence type="ECO:0000313" key="2">
    <source>
        <dbReference type="Proteomes" id="UP000053095"/>
    </source>
</evidence>